<feature type="transmembrane region" description="Helical" evidence="8">
    <location>
        <begin position="194"/>
        <end position="210"/>
    </location>
</feature>
<keyword evidence="10" id="KW-1185">Reference proteome</keyword>
<proteinExistence type="inferred from homology"/>
<dbReference type="Proteomes" id="UP000242133">
    <property type="component" value="Unassembled WGS sequence"/>
</dbReference>
<evidence type="ECO:0000256" key="3">
    <source>
        <dbReference type="ARBA" id="ARBA00022448"/>
    </source>
</evidence>
<dbReference type="PANTHER" id="PTHR34979">
    <property type="entry name" value="INNER MEMBRANE PROTEIN YGAZ"/>
    <property type="match status" value="1"/>
</dbReference>
<evidence type="ECO:0000256" key="6">
    <source>
        <dbReference type="ARBA" id="ARBA00022989"/>
    </source>
</evidence>
<evidence type="ECO:0000256" key="8">
    <source>
        <dbReference type="SAM" id="Phobius"/>
    </source>
</evidence>
<keyword evidence="6 8" id="KW-1133">Transmembrane helix</keyword>
<evidence type="ECO:0000256" key="5">
    <source>
        <dbReference type="ARBA" id="ARBA00022692"/>
    </source>
</evidence>
<gene>
    <name evidence="9" type="ORF">CLV44_10591</name>
</gene>
<dbReference type="Pfam" id="PF03591">
    <property type="entry name" value="AzlC"/>
    <property type="match status" value="1"/>
</dbReference>
<comment type="caution">
    <text evidence="9">The sequence shown here is derived from an EMBL/GenBank/DDBJ whole genome shotgun (WGS) entry which is preliminary data.</text>
</comment>
<name>A0A2P8F0E6_9GAMM</name>
<feature type="transmembrane region" description="Helical" evidence="8">
    <location>
        <begin position="167"/>
        <end position="185"/>
    </location>
</feature>
<feature type="transmembrane region" description="Helical" evidence="8">
    <location>
        <begin position="216"/>
        <end position="234"/>
    </location>
</feature>
<feature type="transmembrane region" description="Helical" evidence="8">
    <location>
        <begin position="20"/>
        <end position="42"/>
    </location>
</feature>
<evidence type="ECO:0000256" key="2">
    <source>
        <dbReference type="ARBA" id="ARBA00010735"/>
    </source>
</evidence>
<evidence type="ECO:0000313" key="9">
    <source>
        <dbReference type="EMBL" id="PSL15197.1"/>
    </source>
</evidence>
<comment type="similarity">
    <text evidence="2">Belongs to the AzlC family.</text>
</comment>
<feature type="transmembrane region" description="Helical" evidence="8">
    <location>
        <begin position="78"/>
        <end position="100"/>
    </location>
</feature>
<keyword evidence="4" id="KW-1003">Cell membrane</keyword>
<dbReference type="GO" id="GO:1903785">
    <property type="term" value="P:L-valine transmembrane transport"/>
    <property type="evidence" value="ECO:0007669"/>
    <property type="project" value="TreeGrafter"/>
</dbReference>
<organism evidence="9 10">
    <name type="scientific">Marinobacterium halophilum</name>
    <dbReference type="NCBI Taxonomy" id="267374"/>
    <lineage>
        <taxon>Bacteria</taxon>
        <taxon>Pseudomonadati</taxon>
        <taxon>Pseudomonadota</taxon>
        <taxon>Gammaproteobacteria</taxon>
        <taxon>Oceanospirillales</taxon>
        <taxon>Oceanospirillaceae</taxon>
        <taxon>Marinobacterium</taxon>
    </lineage>
</organism>
<keyword evidence="5 8" id="KW-0812">Transmembrane</keyword>
<dbReference type="InterPro" id="IPR011606">
    <property type="entry name" value="Brnchd-chn_aa_trnsp_permease"/>
</dbReference>
<dbReference type="PANTHER" id="PTHR34979:SF1">
    <property type="entry name" value="INNER MEMBRANE PROTEIN YGAZ"/>
    <property type="match status" value="1"/>
</dbReference>
<protein>
    <submittedName>
        <fullName evidence="9">4-azaleucine resistance transporter AzlC</fullName>
    </submittedName>
</protein>
<accession>A0A2P8F0E6</accession>
<evidence type="ECO:0000313" key="10">
    <source>
        <dbReference type="Proteomes" id="UP000242133"/>
    </source>
</evidence>
<dbReference type="GO" id="GO:0005886">
    <property type="term" value="C:plasma membrane"/>
    <property type="evidence" value="ECO:0007669"/>
    <property type="project" value="UniProtKB-SubCell"/>
</dbReference>
<keyword evidence="7 8" id="KW-0472">Membrane</keyword>
<dbReference type="EMBL" id="PYGI01000005">
    <property type="protein sequence ID" value="PSL15197.1"/>
    <property type="molecule type" value="Genomic_DNA"/>
</dbReference>
<keyword evidence="3" id="KW-0813">Transport</keyword>
<feature type="transmembrane region" description="Helical" evidence="8">
    <location>
        <begin position="143"/>
        <end position="161"/>
    </location>
</feature>
<feature type="transmembrane region" description="Helical" evidence="8">
    <location>
        <begin position="49"/>
        <end position="72"/>
    </location>
</feature>
<reference evidence="9 10" key="1">
    <citation type="submission" date="2018-03" db="EMBL/GenBank/DDBJ databases">
        <title>Genomic Encyclopedia of Archaeal and Bacterial Type Strains, Phase II (KMG-II): from individual species to whole genera.</title>
        <authorList>
            <person name="Goeker M."/>
        </authorList>
    </citation>
    <scope>NUCLEOTIDE SEQUENCE [LARGE SCALE GENOMIC DNA]</scope>
    <source>
        <strain evidence="9 10">DSM 17586</strain>
    </source>
</reference>
<dbReference type="AlphaFoldDB" id="A0A2P8F0E6"/>
<evidence type="ECO:0000256" key="1">
    <source>
        <dbReference type="ARBA" id="ARBA00004651"/>
    </source>
</evidence>
<evidence type="ECO:0000256" key="4">
    <source>
        <dbReference type="ARBA" id="ARBA00022475"/>
    </source>
</evidence>
<comment type="subcellular location">
    <subcellularLocation>
        <location evidence="1">Cell membrane</location>
        <topology evidence="1">Multi-pass membrane protein</topology>
    </subcellularLocation>
</comment>
<evidence type="ECO:0000256" key="7">
    <source>
        <dbReference type="ARBA" id="ARBA00023136"/>
    </source>
</evidence>
<sequence>MVPPVRAAFGLMNTDNNTSAIRLSLPVLFGYIPLGAAFGVMFSELGYHWLYAMLMGIVIYAGAGQFLAVGLLANHAGLVEVFVATLLLNARHMVYGLSLLSSLKLQGPRRWYLIFALTDETYSLLSMLQTGCDQLRARLQFRIAALNHVYWVAGCTLGAWLGGQIEFSTAGIEFTLPALFLVLALEQYRAVRRPRVFVLALAIGVLALLISPDNMLMLSIAMAVSLLVMARGGVEWTRLRIF</sequence>